<dbReference type="Gene3D" id="3.40.50.10070">
    <property type="entry name" value="TolB, N-terminal domain"/>
    <property type="match status" value="1"/>
</dbReference>
<keyword evidence="4" id="KW-0812">Transmembrane</keyword>
<evidence type="ECO:0000256" key="2">
    <source>
        <dbReference type="ARBA" id="ARBA00023125"/>
    </source>
</evidence>
<evidence type="ECO:0000313" key="7">
    <source>
        <dbReference type="Proteomes" id="UP000251889"/>
    </source>
</evidence>
<reference evidence="6 7" key="1">
    <citation type="submission" date="2018-06" db="EMBL/GenBank/DDBJ databases">
        <title>Chryseolinea flavus sp. nov., a member of the phylum Bacteroidetes isolated from soil.</title>
        <authorList>
            <person name="Li Y."/>
            <person name="Wang J."/>
        </authorList>
    </citation>
    <scope>NUCLEOTIDE SEQUENCE [LARGE SCALE GENOMIC DNA]</scope>
    <source>
        <strain evidence="6 7">SDU1-6</strain>
    </source>
</reference>
<evidence type="ECO:0000256" key="4">
    <source>
        <dbReference type="SAM" id="Phobius"/>
    </source>
</evidence>
<keyword evidence="1" id="KW-0805">Transcription regulation</keyword>
<dbReference type="Gene3D" id="1.10.10.60">
    <property type="entry name" value="Homeodomain-like"/>
    <property type="match status" value="2"/>
</dbReference>
<accession>A0A364Y7P7</accession>
<evidence type="ECO:0000259" key="5">
    <source>
        <dbReference type="PROSITE" id="PS01124"/>
    </source>
</evidence>
<dbReference type="SUPFAM" id="SSF46689">
    <property type="entry name" value="Homeodomain-like"/>
    <property type="match status" value="1"/>
</dbReference>
<name>A0A364Y7P7_9BACT</name>
<dbReference type="PROSITE" id="PS01124">
    <property type="entry name" value="HTH_ARAC_FAMILY_2"/>
    <property type="match status" value="1"/>
</dbReference>
<dbReference type="RefSeq" id="WP_112745977.1">
    <property type="nucleotide sequence ID" value="NZ_QMFY01000002.1"/>
</dbReference>
<keyword evidence="3" id="KW-0804">Transcription</keyword>
<keyword evidence="4" id="KW-0472">Membrane</keyword>
<dbReference type="Proteomes" id="UP000251889">
    <property type="component" value="Unassembled WGS sequence"/>
</dbReference>
<dbReference type="PANTHER" id="PTHR43280:SF2">
    <property type="entry name" value="HTH-TYPE TRANSCRIPTIONAL REGULATOR EXSA"/>
    <property type="match status" value="1"/>
</dbReference>
<proteinExistence type="predicted"/>
<keyword evidence="7" id="KW-1185">Reference proteome</keyword>
<evidence type="ECO:0000313" key="6">
    <source>
        <dbReference type="EMBL" id="RAW02154.1"/>
    </source>
</evidence>
<comment type="caution">
    <text evidence="6">The sequence shown here is derived from an EMBL/GenBank/DDBJ whole genome shotgun (WGS) entry which is preliminary data.</text>
</comment>
<dbReference type="GO" id="GO:0003700">
    <property type="term" value="F:DNA-binding transcription factor activity"/>
    <property type="evidence" value="ECO:0007669"/>
    <property type="project" value="InterPro"/>
</dbReference>
<dbReference type="PANTHER" id="PTHR43280">
    <property type="entry name" value="ARAC-FAMILY TRANSCRIPTIONAL REGULATOR"/>
    <property type="match status" value="1"/>
</dbReference>
<sequence length="692" mass="79569">MSDSPSSDSQFIAQLKTIIQSNIANDSFGVSELSDIMNMSRSNLLRKVKKETSLSVSQFISQVRLRKAHEILLQSPLNVSEVATQVGFNSPSYFIKCFREYYGYPPGEVSQHANEQPQPNTLQKQKRNLPLLVKAIGATILLISSTAGYLYFFPVKSFPQEKSIVVLPFKNESTDSANTYLVNGLMESTLNKLQLINELNVLSRTTAEKYRNTLMSIPEMAAALNAQYFIEGSGQKIGDRIVLNIQLIEGSTDKNLWAKQYRREAKDIFQLQQEIAKDIADEIEVVISPEAAESMDKVPTRDLAAYDLYLKGRELFHHSGTRNLNDAIPYFTKAIEKDNEFSLAYANLVMIYYYLDLFAFEKKYSSQISQFADKAMLYDAKSAESLIAKALSFAVEKDFKSATLFFERALTYNKNHTLAIHFLTEFHSLHVHNARKYLKYAILGATIDIHALDSIATSTKYFHLANGLLQNGFIDDAQRYMEASLAFDPNNFFACYVNAYVRFAQTHDFKDAQALLKQEVKKKPMRFDIIQELAKVTFYLHDYKEAYTHYEKFLQLSTLFKMEVFQSEELKIAFTLNKLGRHDEAIPHLKNYKAFAEKDQSMYRSLYLAAYHAYQHENKAALDYLKQFATEDSYPYWILFLDNDPIFENVKHLPAFKDIMNTVRHKFQDTHDEWAFIFDRSPLPVISTDAPR</sequence>
<dbReference type="GO" id="GO:0043565">
    <property type="term" value="F:sequence-specific DNA binding"/>
    <property type="evidence" value="ECO:0007669"/>
    <property type="project" value="InterPro"/>
</dbReference>
<feature type="transmembrane region" description="Helical" evidence="4">
    <location>
        <begin position="131"/>
        <end position="152"/>
    </location>
</feature>
<dbReference type="EMBL" id="QMFY01000002">
    <property type="protein sequence ID" value="RAW02154.1"/>
    <property type="molecule type" value="Genomic_DNA"/>
</dbReference>
<dbReference type="PROSITE" id="PS00041">
    <property type="entry name" value="HTH_ARAC_FAMILY_1"/>
    <property type="match status" value="1"/>
</dbReference>
<dbReference type="InterPro" id="IPR019734">
    <property type="entry name" value="TPR_rpt"/>
</dbReference>
<gene>
    <name evidence="6" type="ORF">DQQ10_06305</name>
</gene>
<dbReference type="SUPFAM" id="SSF48452">
    <property type="entry name" value="TPR-like"/>
    <property type="match status" value="1"/>
</dbReference>
<protein>
    <submittedName>
        <fullName evidence="6">AraC family transcriptional regulator</fullName>
    </submittedName>
</protein>
<dbReference type="InterPro" id="IPR009057">
    <property type="entry name" value="Homeodomain-like_sf"/>
</dbReference>
<dbReference type="PRINTS" id="PR00032">
    <property type="entry name" value="HTHARAC"/>
</dbReference>
<keyword evidence="4" id="KW-1133">Transmembrane helix</keyword>
<dbReference type="Pfam" id="PF12833">
    <property type="entry name" value="HTH_18"/>
    <property type="match status" value="1"/>
</dbReference>
<dbReference type="InterPro" id="IPR018060">
    <property type="entry name" value="HTH_AraC"/>
</dbReference>
<feature type="domain" description="HTH araC/xylS-type" evidence="5">
    <location>
        <begin position="13"/>
        <end position="112"/>
    </location>
</feature>
<dbReference type="AlphaFoldDB" id="A0A364Y7P7"/>
<dbReference type="OrthoDB" id="9779074at2"/>
<dbReference type="SMART" id="SM00342">
    <property type="entry name" value="HTH_ARAC"/>
    <property type="match status" value="1"/>
</dbReference>
<evidence type="ECO:0000256" key="1">
    <source>
        <dbReference type="ARBA" id="ARBA00023015"/>
    </source>
</evidence>
<evidence type="ECO:0000256" key="3">
    <source>
        <dbReference type="ARBA" id="ARBA00023163"/>
    </source>
</evidence>
<dbReference type="SMART" id="SM00028">
    <property type="entry name" value="TPR"/>
    <property type="match status" value="4"/>
</dbReference>
<dbReference type="InterPro" id="IPR020449">
    <property type="entry name" value="Tscrpt_reg_AraC-type_HTH"/>
</dbReference>
<dbReference type="Gene3D" id="1.25.40.10">
    <property type="entry name" value="Tetratricopeptide repeat domain"/>
    <property type="match status" value="2"/>
</dbReference>
<dbReference type="InterPro" id="IPR018062">
    <property type="entry name" value="HTH_AraC-typ_CS"/>
</dbReference>
<dbReference type="InterPro" id="IPR011990">
    <property type="entry name" value="TPR-like_helical_dom_sf"/>
</dbReference>
<organism evidence="6 7">
    <name type="scientific">Pseudochryseolinea flava</name>
    <dbReference type="NCBI Taxonomy" id="2059302"/>
    <lineage>
        <taxon>Bacteria</taxon>
        <taxon>Pseudomonadati</taxon>
        <taxon>Bacteroidota</taxon>
        <taxon>Cytophagia</taxon>
        <taxon>Cytophagales</taxon>
        <taxon>Fulvivirgaceae</taxon>
        <taxon>Pseudochryseolinea</taxon>
    </lineage>
</organism>
<keyword evidence="2" id="KW-0238">DNA-binding</keyword>